<dbReference type="STRING" id="4155.A0A022QBK6"/>
<dbReference type="InterPro" id="IPR038765">
    <property type="entry name" value="Papain-like_cys_pep_sf"/>
</dbReference>
<accession>A0A022QBK6</accession>
<dbReference type="InterPro" id="IPR000668">
    <property type="entry name" value="Peptidase_C1A_C"/>
</dbReference>
<protein>
    <recommendedName>
        <fullName evidence="1">Peptidase C1A papain C-terminal domain-containing protein</fullName>
    </recommendedName>
</protein>
<dbReference type="Pfam" id="PF00112">
    <property type="entry name" value="Peptidase_C1"/>
    <property type="match status" value="1"/>
</dbReference>
<dbReference type="Gene3D" id="3.90.70.10">
    <property type="entry name" value="Cysteine proteinases"/>
    <property type="match status" value="1"/>
</dbReference>
<sequence>MEFYGATGTIGLLYAKHKGVSLNSDYPYVGGIQKNHQIPSGSHIVLIVGYGVDAQGYDYWIVQNTWGSDWGDKGFAKVRCGLVSIQSYADGVFLEDQP</sequence>
<name>A0A022QBK6_ERYGU</name>
<reference evidence="2 3" key="1">
    <citation type="journal article" date="2013" name="Proc. Natl. Acad. Sci. U.S.A.">
        <title>Fine-scale variation in meiotic recombination in Mimulus inferred from population shotgun sequencing.</title>
        <authorList>
            <person name="Hellsten U."/>
            <person name="Wright K.M."/>
            <person name="Jenkins J."/>
            <person name="Shu S."/>
            <person name="Yuan Y."/>
            <person name="Wessler S.R."/>
            <person name="Schmutz J."/>
            <person name="Willis J.H."/>
            <person name="Rokhsar D.S."/>
        </authorList>
    </citation>
    <scope>NUCLEOTIDE SEQUENCE [LARGE SCALE GENOMIC DNA]</scope>
    <source>
        <strain evidence="3">cv. DUN x IM62</strain>
    </source>
</reference>
<feature type="domain" description="Peptidase C1A papain C-terminal" evidence="1">
    <location>
        <begin position="27"/>
        <end position="81"/>
    </location>
</feature>
<proteinExistence type="predicted"/>
<dbReference type="SUPFAM" id="SSF54001">
    <property type="entry name" value="Cysteine proteinases"/>
    <property type="match status" value="1"/>
</dbReference>
<gene>
    <name evidence="2" type="ORF">MIMGU_mgv1a016999mg</name>
</gene>
<dbReference type="GO" id="GO:0006508">
    <property type="term" value="P:proteolysis"/>
    <property type="evidence" value="ECO:0007669"/>
    <property type="project" value="InterPro"/>
</dbReference>
<evidence type="ECO:0000259" key="1">
    <source>
        <dbReference type="Pfam" id="PF00112"/>
    </source>
</evidence>
<dbReference type="Proteomes" id="UP000030748">
    <property type="component" value="Unassembled WGS sequence"/>
</dbReference>
<dbReference type="AlphaFoldDB" id="A0A022QBK6"/>
<organism evidence="2 3">
    <name type="scientific">Erythranthe guttata</name>
    <name type="common">Yellow monkey flower</name>
    <name type="synonym">Mimulus guttatus</name>
    <dbReference type="NCBI Taxonomy" id="4155"/>
    <lineage>
        <taxon>Eukaryota</taxon>
        <taxon>Viridiplantae</taxon>
        <taxon>Streptophyta</taxon>
        <taxon>Embryophyta</taxon>
        <taxon>Tracheophyta</taxon>
        <taxon>Spermatophyta</taxon>
        <taxon>Magnoliopsida</taxon>
        <taxon>eudicotyledons</taxon>
        <taxon>Gunneridae</taxon>
        <taxon>Pentapetalae</taxon>
        <taxon>asterids</taxon>
        <taxon>lamiids</taxon>
        <taxon>Lamiales</taxon>
        <taxon>Phrymaceae</taxon>
        <taxon>Erythranthe</taxon>
    </lineage>
</organism>
<dbReference type="GO" id="GO:0008234">
    <property type="term" value="F:cysteine-type peptidase activity"/>
    <property type="evidence" value="ECO:0007669"/>
    <property type="project" value="InterPro"/>
</dbReference>
<evidence type="ECO:0000313" key="3">
    <source>
        <dbReference type="Proteomes" id="UP000030748"/>
    </source>
</evidence>
<dbReference type="EMBL" id="KI632098">
    <property type="protein sequence ID" value="EYU24984.1"/>
    <property type="molecule type" value="Genomic_DNA"/>
</dbReference>
<evidence type="ECO:0000313" key="2">
    <source>
        <dbReference type="EMBL" id="EYU24984.1"/>
    </source>
</evidence>
<keyword evidence="3" id="KW-1185">Reference proteome</keyword>